<protein>
    <recommendedName>
        <fullName evidence="2">Alginate export domain-containing protein</fullName>
    </recommendedName>
</protein>
<evidence type="ECO:0000259" key="2">
    <source>
        <dbReference type="Pfam" id="PF13372"/>
    </source>
</evidence>
<dbReference type="InterPro" id="IPR025388">
    <property type="entry name" value="Alginate_export_dom"/>
</dbReference>
<dbReference type="AlphaFoldDB" id="A0A1W6LNG0"/>
<evidence type="ECO:0000313" key="3">
    <source>
        <dbReference type="EMBL" id="ARN57318.1"/>
    </source>
</evidence>
<keyword evidence="4" id="KW-1185">Reference proteome</keyword>
<sequence precursor="true">MKRLVLILVLCAFLPKFPASAENSLLETLKNPVEGMELYGDFRYRRVYGEEWYLNNAAKDGHQNYDRIRARLGAKHQFTDEIGVDFRMVQELWCFDDPEYKDNSVDFDEAIIDRLNVKLDNFLDMPVTAVLGRQDIILSKWLVLDGTPLDGSRTIFFDAARFTVDMDEGRTLDLVYTQNYARASKTLEPFSEQADRRLTQNDEQGVIMYYTDKSQEAFSWEAYFMLKEDDVAEIAPRYNPDWSRESEIYTFGGAFNGGINDNMSYRLEAAVQTGEKAIDSSSAPQDLEAFGTLNSLCYSFNDEMNNMLTLEYEYLSGDNPSTDDNEGFDPLWGEWPRYSEMYVYTQALEGSLADHTNLHRVGLTHKFDPAEKTKWTNAFHLLWAAQDRQGAQYGGDSDVFRGQLLTSVLRHRISKQFSTRLNAEYFIPGNYYDEAWQNESLFLRAEVVYSF</sequence>
<accession>A0A1W6LNG0</accession>
<evidence type="ECO:0000313" key="4">
    <source>
        <dbReference type="Proteomes" id="UP000193334"/>
    </source>
</evidence>
<name>A0A1W6LNG0_9BACT</name>
<reference evidence="4" key="1">
    <citation type="submission" date="2017-04" db="EMBL/GenBank/DDBJ databases">
        <title>Comparative genomics and description of representatives of a novel lineage of planctomycetes thriving in anoxic sediments.</title>
        <authorList>
            <person name="Spring S."/>
            <person name="Bunk B."/>
            <person name="Sproer C."/>
        </authorList>
    </citation>
    <scope>NUCLEOTIDE SEQUENCE [LARGE SCALE GENOMIC DNA]</scope>
    <source>
        <strain evidence="4">ST-PulAB-D4</strain>
    </source>
</reference>
<feature type="signal peptide" evidence="1">
    <location>
        <begin position="1"/>
        <end position="21"/>
    </location>
</feature>
<dbReference type="Proteomes" id="UP000193334">
    <property type="component" value="Chromosome"/>
</dbReference>
<dbReference type="RefSeq" id="WP_085755965.1">
    <property type="nucleotide sequence ID" value="NZ_CP021023.1"/>
</dbReference>
<keyword evidence="1" id="KW-0732">Signal</keyword>
<proteinExistence type="predicted"/>
<feature type="domain" description="Alginate export" evidence="2">
    <location>
        <begin position="66"/>
        <end position="434"/>
    </location>
</feature>
<dbReference type="EMBL" id="CP021023">
    <property type="protein sequence ID" value="ARN57318.1"/>
    <property type="molecule type" value="Genomic_DNA"/>
</dbReference>
<dbReference type="KEGG" id="pbp:STSP1_01722"/>
<evidence type="ECO:0000256" key="1">
    <source>
        <dbReference type="SAM" id="SignalP"/>
    </source>
</evidence>
<dbReference type="STRING" id="1941349.STSP1_01722"/>
<gene>
    <name evidence="3" type="ORF">STSP1_01722</name>
</gene>
<dbReference type="Pfam" id="PF13372">
    <property type="entry name" value="Alginate_exp"/>
    <property type="match status" value="1"/>
</dbReference>
<organism evidence="3 4">
    <name type="scientific">Sedimentisphaera salicampi</name>
    <dbReference type="NCBI Taxonomy" id="1941349"/>
    <lineage>
        <taxon>Bacteria</taxon>
        <taxon>Pseudomonadati</taxon>
        <taxon>Planctomycetota</taxon>
        <taxon>Phycisphaerae</taxon>
        <taxon>Sedimentisphaerales</taxon>
        <taxon>Sedimentisphaeraceae</taxon>
        <taxon>Sedimentisphaera</taxon>
    </lineage>
</organism>
<feature type="chain" id="PRO_5010876715" description="Alginate export domain-containing protein" evidence="1">
    <location>
        <begin position="22"/>
        <end position="451"/>
    </location>
</feature>
<dbReference type="SUPFAM" id="SSF56935">
    <property type="entry name" value="Porins"/>
    <property type="match status" value="1"/>
</dbReference>